<dbReference type="SUPFAM" id="SSF50249">
    <property type="entry name" value="Nucleic acid-binding proteins"/>
    <property type="match status" value="1"/>
</dbReference>
<dbReference type="GO" id="GO:0003910">
    <property type="term" value="F:DNA ligase (ATP) activity"/>
    <property type="evidence" value="ECO:0007669"/>
    <property type="project" value="InterPro"/>
</dbReference>
<dbReference type="GO" id="GO:0003677">
    <property type="term" value="F:DNA binding"/>
    <property type="evidence" value="ECO:0007669"/>
    <property type="project" value="InterPro"/>
</dbReference>
<protein>
    <recommendedName>
        <fullName evidence="1">ATP-dependent DNA ligase family profile domain-containing protein</fullName>
    </recommendedName>
</protein>
<dbReference type="Gene3D" id="3.30.470.30">
    <property type="entry name" value="DNA ligase/mRNA capping enzyme"/>
    <property type="match status" value="1"/>
</dbReference>
<organism evidence="2">
    <name type="scientific">marine sediment metagenome</name>
    <dbReference type="NCBI Taxonomy" id="412755"/>
    <lineage>
        <taxon>unclassified sequences</taxon>
        <taxon>metagenomes</taxon>
        <taxon>ecological metagenomes</taxon>
    </lineage>
</organism>
<dbReference type="GO" id="GO:0032807">
    <property type="term" value="C:DNA ligase IV complex"/>
    <property type="evidence" value="ECO:0007669"/>
    <property type="project" value="TreeGrafter"/>
</dbReference>
<evidence type="ECO:0000259" key="1">
    <source>
        <dbReference type="PROSITE" id="PS50160"/>
    </source>
</evidence>
<reference evidence="2" key="1">
    <citation type="journal article" date="2015" name="Nature">
        <title>Complex archaea that bridge the gap between prokaryotes and eukaryotes.</title>
        <authorList>
            <person name="Spang A."/>
            <person name="Saw J.H."/>
            <person name="Jorgensen S.L."/>
            <person name="Zaremba-Niedzwiedzka K."/>
            <person name="Martijn J."/>
            <person name="Lind A.E."/>
            <person name="van Eijk R."/>
            <person name="Schleper C."/>
            <person name="Guy L."/>
            <person name="Ettema T.J."/>
        </authorList>
    </citation>
    <scope>NUCLEOTIDE SEQUENCE</scope>
</reference>
<name>A0A0F9N264_9ZZZZ</name>
<dbReference type="EMBL" id="LAZR01003901">
    <property type="protein sequence ID" value="KKN13630.1"/>
    <property type="molecule type" value="Genomic_DNA"/>
</dbReference>
<gene>
    <name evidence="2" type="ORF">LCGC14_1004380</name>
</gene>
<dbReference type="SUPFAM" id="SSF56091">
    <property type="entry name" value="DNA ligase/mRNA capping enzyme, catalytic domain"/>
    <property type="match status" value="1"/>
</dbReference>
<proteinExistence type="predicted"/>
<dbReference type="PROSITE" id="PS50160">
    <property type="entry name" value="DNA_LIGASE_A3"/>
    <property type="match status" value="1"/>
</dbReference>
<dbReference type="GO" id="GO:0006310">
    <property type="term" value="P:DNA recombination"/>
    <property type="evidence" value="ECO:0007669"/>
    <property type="project" value="InterPro"/>
</dbReference>
<sequence>MLLKTYGEMVQIIKPELCKDRKTFAKLDLAEYIAEKKFDGERIIAIKEGDDIILQRRSGKDATHVYPEVVEALRAFKNDIILDGEMVVFIDGVDDFQEGLQPRIHLKNENKIYTKSLETPATYMLFDILHAGNADLRQRSLDTRKAYLNNYYKQFIQGTTAKYNIKVVEYSEFVEDVFDIAKKNGWEGVVLKPKLAMYMESSRKQWIKRKITFDADFIFTAYEENNKGIKLLKYEHDERDQVVLNISEENPLVIQCGGEQSSEVKYLLDKNDEAYVTVSYMNKTSANRLRMPVFKKVVD</sequence>
<dbReference type="GO" id="GO:0006303">
    <property type="term" value="P:double-strand break repair via nonhomologous end joining"/>
    <property type="evidence" value="ECO:0007669"/>
    <property type="project" value="TreeGrafter"/>
</dbReference>
<accession>A0A0F9N264</accession>
<dbReference type="InterPro" id="IPR029710">
    <property type="entry name" value="LIG4"/>
</dbReference>
<dbReference type="PANTHER" id="PTHR45997">
    <property type="entry name" value="DNA LIGASE 4"/>
    <property type="match status" value="1"/>
</dbReference>
<dbReference type="InterPro" id="IPR012310">
    <property type="entry name" value="DNA_ligase_ATP-dep_cent"/>
</dbReference>
<dbReference type="GO" id="GO:0006297">
    <property type="term" value="P:nucleotide-excision repair, DNA gap filling"/>
    <property type="evidence" value="ECO:0007669"/>
    <property type="project" value="TreeGrafter"/>
</dbReference>
<dbReference type="AlphaFoldDB" id="A0A0F9N264"/>
<dbReference type="Pfam" id="PF01068">
    <property type="entry name" value="DNA_ligase_A_M"/>
    <property type="match status" value="1"/>
</dbReference>
<dbReference type="GO" id="GO:0005524">
    <property type="term" value="F:ATP binding"/>
    <property type="evidence" value="ECO:0007669"/>
    <property type="project" value="InterPro"/>
</dbReference>
<dbReference type="PANTHER" id="PTHR45997:SF1">
    <property type="entry name" value="DNA LIGASE 4"/>
    <property type="match status" value="1"/>
</dbReference>
<dbReference type="InterPro" id="IPR012340">
    <property type="entry name" value="NA-bd_OB-fold"/>
</dbReference>
<comment type="caution">
    <text evidence="2">The sequence shown here is derived from an EMBL/GenBank/DDBJ whole genome shotgun (WGS) entry which is preliminary data.</text>
</comment>
<feature type="domain" description="ATP-dependent DNA ligase family profile" evidence="1">
    <location>
        <begin position="114"/>
        <end position="210"/>
    </location>
</feature>
<evidence type="ECO:0000313" key="2">
    <source>
        <dbReference type="EMBL" id="KKN13630.1"/>
    </source>
</evidence>